<dbReference type="eggNOG" id="COG2442">
    <property type="taxonomic scope" value="Bacteria"/>
</dbReference>
<reference evidence="3" key="1">
    <citation type="journal article" date="2011" name="MBio">
        <title>Novel metabolic attributes of the genus Cyanothece, comprising a group of unicellular nitrogen-fixing Cyanobacteria.</title>
        <authorList>
            <person name="Bandyopadhyay A."/>
            <person name="Elvitigala T."/>
            <person name="Welsh E."/>
            <person name="Stockel J."/>
            <person name="Liberton M."/>
            <person name="Min H."/>
            <person name="Sherman L.A."/>
            <person name="Pakrasi H.B."/>
        </authorList>
    </citation>
    <scope>NUCLEOTIDE SEQUENCE [LARGE SCALE GENOMIC DNA]</scope>
    <source>
        <strain evidence="3">PCC 8801</strain>
    </source>
</reference>
<feature type="region of interest" description="Disordered" evidence="1">
    <location>
        <begin position="84"/>
        <end position="103"/>
    </location>
</feature>
<gene>
    <name evidence="2" type="ordered locus">PCC8801_4315</name>
</gene>
<dbReference type="EMBL" id="CP001287">
    <property type="protein sequence ID" value="ACK68237.1"/>
    <property type="molecule type" value="Genomic_DNA"/>
</dbReference>
<dbReference type="InterPro" id="IPR007367">
    <property type="entry name" value="DUF433"/>
</dbReference>
<protein>
    <recommendedName>
        <fullName evidence="4">DUF433 domain-containing protein</fullName>
    </recommendedName>
</protein>
<dbReference type="PANTHER" id="PTHR34849">
    <property type="entry name" value="SSL5025 PROTEIN"/>
    <property type="match status" value="1"/>
</dbReference>
<dbReference type="Pfam" id="PF04255">
    <property type="entry name" value="DUF433"/>
    <property type="match status" value="1"/>
</dbReference>
<evidence type="ECO:0000256" key="1">
    <source>
        <dbReference type="SAM" id="MobiDB-lite"/>
    </source>
</evidence>
<name>B7JVA4_RIPO1</name>
<dbReference type="InterPro" id="IPR036388">
    <property type="entry name" value="WH-like_DNA-bd_sf"/>
</dbReference>
<evidence type="ECO:0000313" key="2">
    <source>
        <dbReference type="EMBL" id="ACK68237.1"/>
    </source>
</evidence>
<dbReference type="InterPro" id="IPR009057">
    <property type="entry name" value="Homeodomain-like_sf"/>
</dbReference>
<dbReference type="HOGENOM" id="CLU_178342_0_0_3"/>
<dbReference type="PANTHER" id="PTHR34849:SF1">
    <property type="entry name" value="SLR0770 PROTEIN"/>
    <property type="match status" value="1"/>
</dbReference>
<dbReference type="Proteomes" id="UP000008204">
    <property type="component" value="Chromosome"/>
</dbReference>
<keyword evidence="3" id="KW-1185">Reference proteome</keyword>
<organism evidence="2 3">
    <name type="scientific">Rippkaea orientalis (strain PCC 8801 / RF-1)</name>
    <name type="common">Cyanothece sp. (strain PCC 8801)</name>
    <dbReference type="NCBI Taxonomy" id="41431"/>
    <lineage>
        <taxon>Bacteria</taxon>
        <taxon>Bacillati</taxon>
        <taxon>Cyanobacteriota</taxon>
        <taxon>Cyanophyceae</taxon>
        <taxon>Oscillatoriophycideae</taxon>
        <taxon>Chroococcales</taxon>
        <taxon>Aphanothecaceae</taxon>
        <taxon>Rippkaea</taxon>
        <taxon>Rippkaea orientalis</taxon>
    </lineage>
</organism>
<dbReference type="KEGG" id="cyp:PCC8801_4315"/>
<dbReference type="OrthoDB" id="427790at2"/>
<dbReference type="Gene3D" id="1.10.10.10">
    <property type="entry name" value="Winged helix-like DNA-binding domain superfamily/Winged helix DNA-binding domain"/>
    <property type="match status" value="1"/>
</dbReference>
<dbReference type="STRING" id="41431.PCC8801_4315"/>
<proteinExistence type="predicted"/>
<sequence>MTKKTEYKHIILNENQIPIIEGTTLKVVEIIMAKTSYGWSPEEIHFQHPYLTMSQIHAALAYYWEHQTELDADIEERENYAEEMQKESPETPFVQRLKSQGML</sequence>
<dbReference type="SUPFAM" id="SSF46689">
    <property type="entry name" value="Homeodomain-like"/>
    <property type="match status" value="1"/>
</dbReference>
<dbReference type="AlphaFoldDB" id="B7JVA4"/>
<accession>B7JVA4</accession>
<evidence type="ECO:0000313" key="3">
    <source>
        <dbReference type="Proteomes" id="UP000008204"/>
    </source>
</evidence>
<dbReference type="RefSeq" id="WP_015957376.1">
    <property type="nucleotide sequence ID" value="NC_011726.1"/>
</dbReference>
<evidence type="ECO:0008006" key="4">
    <source>
        <dbReference type="Google" id="ProtNLM"/>
    </source>
</evidence>